<evidence type="ECO:0000256" key="7">
    <source>
        <dbReference type="ARBA" id="ARBA00023163"/>
    </source>
</evidence>
<keyword evidence="8" id="KW-0539">Nucleus</keyword>
<evidence type="ECO:0000256" key="3">
    <source>
        <dbReference type="ARBA" id="ARBA00022737"/>
    </source>
</evidence>
<dbReference type="EMBL" id="HACG01051910">
    <property type="protein sequence ID" value="CEK98781.1"/>
    <property type="molecule type" value="Transcribed_RNA"/>
</dbReference>
<dbReference type="FunFam" id="3.30.160.60:FF:000072">
    <property type="entry name" value="zinc finger protein 143 isoform X1"/>
    <property type="match status" value="1"/>
</dbReference>
<feature type="non-terminal residue" evidence="11">
    <location>
        <position position="102"/>
    </location>
</feature>
<dbReference type="InterPro" id="IPR013087">
    <property type="entry name" value="Znf_C2H2_type"/>
</dbReference>
<dbReference type="Pfam" id="PF00096">
    <property type="entry name" value="zf-C2H2"/>
    <property type="match status" value="1"/>
</dbReference>
<evidence type="ECO:0000256" key="4">
    <source>
        <dbReference type="ARBA" id="ARBA00022771"/>
    </source>
</evidence>
<evidence type="ECO:0000256" key="2">
    <source>
        <dbReference type="ARBA" id="ARBA00022723"/>
    </source>
</evidence>
<evidence type="ECO:0000256" key="9">
    <source>
        <dbReference type="PROSITE-ProRule" id="PRU00042"/>
    </source>
</evidence>
<proteinExistence type="predicted"/>
<dbReference type="InterPro" id="IPR036236">
    <property type="entry name" value="Znf_C2H2_sf"/>
</dbReference>
<dbReference type="PANTHER" id="PTHR47772">
    <property type="entry name" value="ZINC FINGER PROTEIN 200"/>
    <property type="match status" value="1"/>
</dbReference>
<name>A0A0B7C2B6_9EUPU</name>
<comment type="subcellular location">
    <subcellularLocation>
        <location evidence="1">Nucleus</location>
    </subcellularLocation>
</comment>
<keyword evidence="6" id="KW-0805">Transcription regulation</keyword>
<evidence type="ECO:0000259" key="10">
    <source>
        <dbReference type="PROSITE" id="PS50157"/>
    </source>
</evidence>
<feature type="domain" description="C2H2-type" evidence="10">
    <location>
        <begin position="40"/>
        <end position="67"/>
    </location>
</feature>
<keyword evidence="5" id="KW-0862">Zinc</keyword>
<keyword evidence="2" id="KW-0479">Metal-binding</keyword>
<feature type="non-terminal residue" evidence="11">
    <location>
        <position position="1"/>
    </location>
</feature>
<evidence type="ECO:0000256" key="5">
    <source>
        <dbReference type="ARBA" id="ARBA00022833"/>
    </source>
</evidence>
<keyword evidence="4 9" id="KW-0863">Zinc-finger</keyword>
<dbReference type="GO" id="GO:0005634">
    <property type="term" value="C:nucleus"/>
    <property type="evidence" value="ECO:0007669"/>
    <property type="project" value="UniProtKB-SubCell"/>
</dbReference>
<evidence type="ECO:0000256" key="6">
    <source>
        <dbReference type="ARBA" id="ARBA00023015"/>
    </source>
</evidence>
<dbReference type="AlphaFoldDB" id="A0A0B7C2B6"/>
<dbReference type="GO" id="GO:0008270">
    <property type="term" value="F:zinc ion binding"/>
    <property type="evidence" value="ECO:0007669"/>
    <property type="project" value="UniProtKB-KW"/>
</dbReference>
<keyword evidence="3" id="KW-0677">Repeat</keyword>
<dbReference type="PROSITE" id="PS50157">
    <property type="entry name" value="ZINC_FINGER_C2H2_2"/>
    <property type="match status" value="2"/>
</dbReference>
<dbReference type="PROSITE" id="PS00028">
    <property type="entry name" value="ZINC_FINGER_C2H2_1"/>
    <property type="match status" value="2"/>
</dbReference>
<accession>A0A0B7C2B6</accession>
<sequence>KKHTLTHSAVRVFSCELCQKKNHTIVRMIGHLKGHLNPKHRCHICANCFGRPELLEAHLQTHAAQPLHQCQVCAKSFVSADRLHGHMRTHTGEKRFTCELCD</sequence>
<evidence type="ECO:0000256" key="8">
    <source>
        <dbReference type="ARBA" id="ARBA00023242"/>
    </source>
</evidence>
<protein>
    <recommendedName>
        <fullName evidence="10">C2H2-type domain-containing protein</fullName>
    </recommendedName>
</protein>
<keyword evidence="7" id="KW-0804">Transcription</keyword>
<dbReference type="InterPro" id="IPR050636">
    <property type="entry name" value="C2H2-ZF_domain-containing"/>
</dbReference>
<gene>
    <name evidence="11" type="primary">ORF219583</name>
</gene>
<evidence type="ECO:0000256" key="1">
    <source>
        <dbReference type="ARBA" id="ARBA00004123"/>
    </source>
</evidence>
<dbReference type="Pfam" id="PF13912">
    <property type="entry name" value="zf-C2H2_6"/>
    <property type="match status" value="1"/>
</dbReference>
<evidence type="ECO:0000313" key="11">
    <source>
        <dbReference type="EMBL" id="CEK98781.1"/>
    </source>
</evidence>
<dbReference type="SMART" id="SM00355">
    <property type="entry name" value="ZnF_C2H2"/>
    <property type="match status" value="3"/>
</dbReference>
<dbReference type="SUPFAM" id="SSF57667">
    <property type="entry name" value="beta-beta-alpha zinc fingers"/>
    <property type="match status" value="1"/>
</dbReference>
<dbReference type="Gene3D" id="3.30.160.60">
    <property type="entry name" value="Classic Zinc Finger"/>
    <property type="match status" value="2"/>
</dbReference>
<feature type="domain" description="C2H2-type" evidence="10">
    <location>
        <begin position="68"/>
        <end position="95"/>
    </location>
</feature>
<reference evidence="11" key="1">
    <citation type="submission" date="2014-12" db="EMBL/GenBank/DDBJ databases">
        <title>Insight into the proteome of Arion vulgaris.</title>
        <authorList>
            <person name="Aradska J."/>
            <person name="Bulat T."/>
            <person name="Smidak R."/>
            <person name="Sarate P."/>
            <person name="Gangsoo J."/>
            <person name="Sialana F."/>
            <person name="Bilban M."/>
            <person name="Lubec G."/>
        </authorList>
    </citation>
    <scope>NUCLEOTIDE SEQUENCE</scope>
    <source>
        <tissue evidence="11">Skin</tissue>
    </source>
</reference>
<organism evidence="11">
    <name type="scientific">Arion vulgaris</name>
    <dbReference type="NCBI Taxonomy" id="1028688"/>
    <lineage>
        <taxon>Eukaryota</taxon>
        <taxon>Metazoa</taxon>
        <taxon>Spiralia</taxon>
        <taxon>Lophotrochozoa</taxon>
        <taxon>Mollusca</taxon>
        <taxon>Gastropoda</taxon>
        <taxon>Heterobranchia</taxon>
        <taxon>Euthyneura</taxon>
        <taxon>Panpulmonata</taxon>
        <taxon>Eupulmonata</taxon>
        <taxon>Stylommatophora</taxon>
        <taxon>Helicina</taxon>
        <taxon>Arionoidea</taxon>
        <taxon>Arionidae</taxon>
        <taxon>Arion</taxon>
    </lineage>
</organism>
<dbReference type="PANTHER" id="PTHR47772:SF14">
    <property type="entry name" value="OOCYTE ZINC FINGER PROTEIN XLCOF6.1-LIKE"/>
    <property type="match status" value="1"/>
</dbReference>